<dbReference type="EMBL" id="HG793141">
    <property type="protein sequence ID" value="CRL22584.1"/>
    <property type="molecule type" value="Genomic_DNA"/>
</dbReference>
<evidence type="ECO:0000256" key="1">
    <source>
        <dbReference type="SAM" id="MobiDB-lite"/>
    </source>
</evidence>
<gene>
    <name evidence="2" type="ORF">PCAMFM013_S008g000013</name>
</gene>
<accession>A0A0G4P8J0</accession>
<proteinExistence type="predicted"/>
<evidence type="ECO:0000313" key="2">
    <source>
        <dbReference type="EMBL" id="CRL22584.1"/>
    </source>
</evidence>
<dbReference type="AlphaFoldDB" id="A0A0G4P8J0"/>
<organism evidence="2 3">
    <name type="scientific">Penicillium camemberti (strain FM 013)</name>
    <dbReference type="NCBI Taxonomy" id="1429867"/>
    <lineage>
        <taxon>Eukaryota</taxon>
        <taxon>Fungi</taxon>
        <taxon>Dikarya</taxon>
        <taxon>Ascomycota</taxon>
        <taxon>Pezizomycotina</taxon>
        <taxon>Eurotiomycetes</taxon>
        <taxon>Eurotiomycetidae</taxon>
        <taxon>Eurotiales</taxon>
        <taxon>Aspergillaceae</taxon>
        <taxon>Penicillium</taxon>
    </lineage>
</organism>
<dbReference type="Proteomes" id="UP000053732">
    <property type="component" value="Unassembled WGS sequence"/>
</dbReference>
<keyword evidence="3" id="KW-1185">Reference proteome</keyword>
<protein>
    <submittedName>
        <fullName evidence="2">Str. FM013</fullName>
    </submittedName>
</protein>
<evidence type="ECO:0000313" key="3">
    <source>
        <dbReference type="Proteomes" id="UP000053732"/>
    </source>
</evidence>
<sequence>MQITSEFPLTVIRAGTTNSYDRFRNAKQAEKATLEVSVNAEDPAFKSMMLKELVAIQPEVDECHASEGDQRLLHQKKPKKQVDDEGLAQYIIDQQYRHADQRADARAKRKGRGIHALMNGPG</sequence>
<dbReference type="STRING" id="1429867.A0A0G4P8J0"/>
<reference evidence="2 3" key="1">
    <citation type="journal article" date="2014" name="Nat. Commun.">
        <title>Multiple recent horizontal transfers of a large genomic region in cheese making fungi.</title>
        <authorList>
            <person name="Cheeseman K."/>
            <person name="Ropars J."/>
            <person name="Renault P."/>
            <person name="Dupont J."/>
            <person name="Gouzy J."/>
            <person name="Branca A."/>
            <person name="Abraham A.L."/>
            <person name="Ceppi M."/>
            <person name="Conseiller E."/>
            <person name="Debuchy R."/>
            <person name="Malagnac F."/>
            <person name="Goarin A."/>
            <person name="Silar P."/>
            <person name="Lacoste S."/>
            <person name="Sallet E."/>
            <person name="Bensimon A."/>
            <person name="Giraud T."/>
            <person name="Brygoo Y."/>
        </authorList>
    </citation>
    <scope>NUCLEOTIDE SEQUENCE [LARGE SCALE GENOMIC DNA]</scope>
    <source>
        <strain evidence="3">FM 013</strain>
    </source>
</reference>
<feature type="region of interest" description="Disordered" evidence="1">
    <location>
        <begin position="101"/>
        <end position="122"/>
    </location>
</feature>
<name>A0A0G4P8J0_PENC3</name>